<dbReference type="InterPro" id="IPR023404">
    <property type="entry name" value="rSAM_horseshoe"/>
</dbReference>
<gene>
    <name evidence="15" type="ORF">MNBD_ALPHA06-407</name>
</gene>
<dbReference type="InterPro" id="IPR007197">
    <property type="entry name" value="rSAM"/>
</dbReference>
<dbReference type="EC" id="2.8.4.5" evidence="3"/>
<dbReference type="SFLD" id="SFLDS00029">
    <property type="entry name" value="Radical_SAM"/>
    <property type="match status" value="1"/>
</dbReference>
<evidence type="ECO:0000256" key="10">
    <source>
        <dbReference type="ARBA" id="ARBA00031213"/>
    </source>
</evidence>
<dbReference type="InterPro" id="IPR058240">
    <property type="entry name" value="rSAM_sf"/>
</dbReference>
<evidence type="ECO:0000256" key="1">
    <source>
        <dbReference type="ARBA" id="ARBA00001966"/>
    </source>
</evidence>
<dbReference type="GO" id="GO:0035598">
    <property type="term" value="F:tRNA (N(6)-L-threonylcarbamoyladenosine(37)-C(2))-methylthiotransferase activity"/>
    <property type="evidence" value="ECO:0007669"/>
    <property type="project" value="UniProtKB-EC"/>
</dbReference>
<keyword evidence="4" id="KW-0004">4Fe-4S</keyword>
<dbReference type="PROSITE" id="PS01278">
    <property type="entry name" value="MTTASE_RADICAL"/>
    <property type="match status" value="1"/>
</dbReference>
<dbReference type="Pfam" id="PF04055">
    <property type="entry name" value="Radical_SAM"/>
    <property type="match status" value="1"/>
</dbReference>
<dbReference type="InterPro" id="IPR002792">
    <property type="entry name" value="TRAM_dom"/>
</dbReference>
<dbReference type="Gene3D" id="3.80.30.20">
    <property type="entry name" value="tm_1862 like domain"/>
    <property type="match status" value="1"/>
</dbReference>
<accession>A0A3B0S0R5</accession>
<keyword evidence="5 15" id="KW-0808">Transferase</keyword>
<dbReference type="InterPro" id="IPR013848">
    <property type="entry name" value="Methylthiotransferase_N"/>
</dbReference>
<sequence length="418" mass="45915">MRKELSIITQGCRLNTFESEVMAEHAGKGSKGQTIVINTCAVTNEAVRNARRSIRLARRDNPSARIIATGCAVQIDPDSFAKMDELDYVLGNAEKMQPASWTFDAQTSRVRVNDITSITENAGHLIDAFSTRARTYVEVQNGCDHRCTFCIIPYGRGNARSVPAGEVVRQISRLSEQGVAEVVLTGVDLTSWGDDLPGRPRLGRLVKQILAGAPALPRLRLSSIDAIEIDEELFGLLSAEPRIAPHLHLSLQAGDNMILKRMKRRHSREDAIALCQRLREIRPDIAFGADLIAGFPTETEAMFENTLDLVSACDLAYLHVFPFSPRTGTPAARMPQVQPQIIRERAARLRQLGAQQLSQHLARHVGQRAEVLIEKNASGRLADFSKIVVENATNSRPGALLQVDITGHDNLALTGVIV</sequence>
<dbReference type="GO" id="GO:0051539">
    <property type="term" value="F:4 iron, 4 sulfur cluster binding"/>
    <property type="evidence" value="ECO:0007669"/>
    <property type="project" value="UniProtKB-KW"/>
</dbReference>
<evidence type="ECO:0000256" key="5">
    <source>
        <dbReference type="ARBA" id="ARBA00022679"/>
    </source>
</evidence>
<dbReference type="InterPro" id="IPR020612">
    <property type="entry name" value="Methylthiotransferase_CS"/>
</dbReference>
<keyword evidence="6" id="KW-0949">S-adenosyl-L-methionine</keyword>
<evidence type="ECO:0000313" key="15">
    <source>
        <dbReference type="EMBL" id="VAV99480.1"/>
    </source>
</evidence>
<evidence type="ECO:0000256" key="9">
    <source>
        <dbReference type="ARBA" id="ARBA00023014"/>
    </source>
</evidence>
<protein>
    <recommendedName>
        <fullName evidence="3">tRNA (N(6)-L-threonylcarbamoyladenosine(37)-C(2))-methylthiotransferase</fullName>
        <ecNumber evidence="3">2.8.4.5</ecNumber>
    </recommendedName>
    <alternativeName>
        <fullName evidence="10">tRNA-t(6)A37 methylthiotransferase</fullName>
    </alternativeName>
</protein>
<dbReference type="PANTHER" id="PTHR11918">
    <property type="entry name" value="RADICAL SAM PROTEINS"/>
    <property type="match status" value="1"/>
</dbReference>
<dbReference type="InterPro" id="IPR006638">
    <property type="entry name" value="Elp3/MiaA/NifB-like_rSAM"/>
</dbReference>
<evidence type="ECO:0000259" key="14">
    <source>
        <dbReference type="PROSITE" id="PS51918"/>
    </source>
</evidence>
<feature type="domain" description="Radical SAM core" evidence="14">
    <location>
        <begin position="129"/>
        <end position="360"/>
    </location>
</feature>
<dbReference type="CDD" id="cd01335">
    <property type="entry name" value="Radical_SAM"/>
    <property type="match status" value="1"/>
</dbReference>
<evidence type="ECO:0000256" key="2">
    <source>
        <dbReference type="ARBA" id="ARBA00002399"/>
    </source>
</evidence>
<comment type="catalytic activity">
    <reaction evidence="11">
        <text>N(6)-L-threonylcarbamoyladenosine(37) in tRNA + (sulfur carrier)-SH + AH2 + 2 S-adenosyl-L-methionine = 2-methylsulfanyl-N(6)-L-threonylcarbamoyladenosine(37) in tRNA + (sulfur carrier)-H + 5'-deoxyadenosine + L-methionine + A + S-adenosyl-L-homocysteine + 2 H(+)</text>
        <dbReference type="Rhea" id="RHEA:37075"/>
        <dbReference type="Rhea" id="RHEA-COMP:10163"/>
        <dbReference type="Rhea" id="RHEA-COMP:11092"/>
        <dbReference type="Rhea" id="RHEA-COMP:14737"/>
        <dbReference type="Rhea" id="RHEA-COMP:14739"/>
        <dbReference type="ChEBI" id="CHEBI:13193"/>
        <dbReference type="ChEBI" id="CHEBI:15378"/>
        <dbReference type="ChEBI" id="CHEBI:17319"/>
        <dbReference type="ChEBI" id="CHEBI:17499"/>
        <dbReference type="ChEBI" id="CHEBI:29917"/>
        <dbReference type="ChEBI" id="CHEBI:57844"/>
        <dbReference type="ChEBI" id="CHEBI:57856"/>
        <dbReference type="ChEBI" id="CHEBI:59789"/>
        <dbReference type="ChEBI" id="CHEBI:64428"/>
        <dbReference type="ChEBI" id="CHEBI:74418"/>
        <dbReference type="ChEBI" id="CHEBI:74420"/>
        <dbReference type="EC" id="2.8.4.5"/>
    </reaction>
</comment>
<organism evidence="15">
    <name type="scientific">hydrothermal vent metagenome</name>
    <dbReference type="NCBI Taxonomy" id="652676"/>
    <lineage>
        <taxon>unclassified sequences</taxon>
        <taxon>metagenomes</taxon>
        <taxon>ecological metagenomes</taxon>
    </lineage>
</organism>
<dbReference type="PROSITE" id="PS51918">
    <property type="entry name" value="RADICAL_SAM"/>
    <property type="match status" value="1"/>
</dbReference>
<proteinExistence type="predicted"/>
<dbReference type="EMBL" id="UOEE01000276">
    <property type="protein sequence ID" value="VAV99480.1"/>
    <property type="molecule type" value="Genomic_DNA"/>
</dbReference>
<dbReference type="NCBIfam" id="TIGR01579">
    <property type="entry name" value="MiaB-like-C"/>
    <property type="match status" value="1"/>
</dbReference>
<keyword evidence="9" id="KW-0411">Iron-sulfur</keyword>
<comment type="function">
    <text evidence="2">Catalyzes the methylthiolation of N6-threonylcarbamoyladenosine (t(6)A), leading to the formation of 2-methylthio-N6-threonylcarbamoyladenosine (ms(2)t(6)A) at position 37 in tRNAs that read codons beginning with adenine.</text>
</comment>
<name>A0A3B0S0R5_9ZZZZ</name>
<evidence type="ECO:0000256" key="4">
    <source>
        <dbReference type="ARBA" id="ARBA00022485"/>
    </source>
</evidence>
<feature type="domain" description="MTTase N-terminal" evidence="13">
    <location>
        <begin position="3"/>
        <end position="106"/>
    </location>
</feature>
<dbReference type="InterPro" id="IPR006467">
    <property type="entry name" value="MiaB-like_bact"/>
</dbReference>
<keyword evidence="7" id="KW-0479">Metal-binding</keyword>
<dbReference type="SUPFAM" id="SSF102114">
    <property type="entry name" value="Radical SAM enzymes"/>
    <property type="match status" value="1"/>
</dbReference>
<evidence type="ECO:0000256" key="3">
    <source>
        <dbReference type="ARBA" id="ARBA00013273"/>
    </source>
</evidence>
<dbReference type="Gene3D" id="3.40.50.12160">
    <property type="entry name" value="Methylthiotransferase, N-terminal domain"/>
    <property type="match status" value="1"/>
</dbReference>
<reference evidence="15" key="1">
    <citation type="submission" date="2018-06" db="EMBL/GenBank/DDBJ databases">
        <authorList>
            <person name="Zhirakovskaya E."/>
        </authorList>
    </citation>
    <scope>NUCLEOTIDE SEQUENCE</scope>
</reference>
<feature type="domain" description="TRAM" evidence="12">
    <location>
        <begin position="362"/>
        <end position="418"/>
    </location>
</feature>
<comment type="cofactor">
    <cofactor evidence="1">
        <name>[4Fe-4S] cluster</name>
        <dbReference type="ChEBI" id="CHEBI:49883"/>
    </cofactor>
</comment>
<dbReference type="PROSITE" id="PS51449">
    <property type="entry name" value="MTTASE_N"/>
    <property type="match status" value="1"/>
</dbReference>
<evidence type="ECO:0000259" key="13">
    <source>
        <dbReference type="PROSITE" id="PS51449"/>
    </source>
</evidence>
<dbReference type="SFLD" id="SFLDG01082">
    <property type="entry name" value="B12-binding_domain_containing"/>
    <property type="match status" value="1"/>
</dbReference>
<keyword evidence="8" id="KW-0408">Iron</keyword>
<dbReference type="PANTHER" id="PTHR11918:SF45">
    <property type="entry name" value="THREONYLCARBAMOYLADENOSINE TRNA METHYLTHIOTRANSFERASE"/>
    <property type="match status" value="1"/>
</dbReference>
<evidence type="ECO:0000256" key="11">
    <source>
        <dbReference type="ARBA" id="ARBA00051661"/>
    </source>
</evidence>
<dbReference type="AlphaFoldDB" id="A0A3B0S0R5"/>
<dbReference type="NCBIfam" id="TIGR00089">
    <property type="entry name" value="MiaB/RimO family radical SAM methylthiotransferase"/>
    <property type="match status" value="1"/>
</dbReference>
<evidence type="ECO:0000259" key="12">
    <source>
        <dbReference type="PROSITE" id="PS50926"/>
    </source>
</evidence>
<dbReference type="SMART" id="SM00729">
    <property type="entry name" value="Elp3"/>
    <property type="match status" value="1"/>
</dbReference>
<dbReference type="InterPro" id="IPR038135">
    <property type="entry name" value="Methylthiotransferase_N_sf"/>
</dbReference>
<dbReference type="GO" id="GO:0046872">
    <property type="term" value="F:metal ion binding"/>
    <property type="evidence" value="ECO:0007669"/>
    <property type="project" value="UniProtKB-KW"/>
</dbReference>
<evidence type="ECO:0000256" key="7">
    <source>
        <dbReference type="ARBA" id="ARBA00022723"/>
    </source>
</evidence>
<dbReference type="InterPro" id="IPR005839">
    <property type="entry name" value="Methylthiotransferase"/>
</dbReference>
<evidence type="ECO:0000256" key="8">
    <source>
        <dbReference type="ARBA" id="ARBA00023004"/>
    </source>
</evidence>
<dbReference type="Pfam" id="PF00919">
    <property type="entry name" value="UPF0004"/>
    <property type="match status" value="1"/>
</dbReference>
<dbReference type="PROSITE" id="PS50926">
    <property type="entry name" value="TRAM"/>
    <property type="match status" value="1"/>
</dbReference>
<evidence type="ECO:0000256" key="6">
    <source>
        <dbReference type="ARBA" id="ARBA00022691"/>
    </source>
</evidence>